<evidence type="ECO:0000256" key="1">
    <source>
        <dbReference type="ARBA" id="ARBA00004141"/>
    </source>
</evidence>
<dbReference type="EMBL" id="LCWV01000007">
    <property type="protein sequence ID" value="PWI71862.1"/>
    <property type="molecule type" value="Genomic_DNA"/>
</dbReference>
<dbReference type="PANTHER" id="PTHR48022">
    <property type="entry name" value="PLASTIDIC GLUCOSE TRANSPORTER 4"/>
    <property type="match status" value="1"/>
</dbReference>
<evidence type="ECO:0000259" key="7">
    <source>
        <dbReference type="PROSITE" id="PS50850"/>
    </source>
</evidence>
<dbReference type="GO" id="GO:0005351">
    <property type="term" value="F:carbohydrate:proton symporter activity"/>
    <property type="evidence" value="ECO:0007669"/>
    <property type="project" value="TreeGrafter"/>
</dbReference>
<feature type="transmembrane region" description="Helical" evidence="6">
    <location>
        <begin position="369"/>
        <end position="397"/>
    </location>
</feature>
<dbReference type="Pfam" id="PF00083">
    <property type="entry name" value="Sugar_tr"/>
    <property type="match status" value="1"/>
</dbReference>
<keyword evidence="3 6" id="KW-0812">Transmembrane</keyword>
<keyword evidence="5 6" id="KW-0472">Membrane</keyword>
<feature type="transmembrane region" description="Helical" evidence="6">
    <location>
        <begin position="278"/>
        <end position="297"/>
    </location>
</feature>
<dbReference type="GO" id="GO:0016020">
    <property type="term" value="C:membrane"/>
    <property type="evidence" value="ECO:0007669"/>
    <property type="project" value="UniProtKB-SubCell"/>
</dbReference>
<comment type="similarity">
    <text evidence="2">Belongs to the major facilitator superfamily. Sugar transporter (TC 2.A.1.1) family.</text>
</comment>
<feature type="domain" description="Major facilitator superfamily (MFS) profile" evidence="7">
    <location>
        <begin position="46"/>
        <end position="465"/>
    </location>
</feature>
<protein>
    <recommendedName>
        <fullName evidence="7">Major facilitator superfamily (MFS) profile domain-containing protein</fullName>
    </recommendedName>
</protein>
<reference evidence="8 9" key="1">
    <citation type="journal article" date="2016" name="Front. Microbiol.">
        <title>Genome and transcriptome sequences reveal the specific parasitism of the nematophagous Purpureocillium lilacinum 36-1.</title>
        <authorList>
            <person name="Xie J."/>
            <person name="Li S."/>
            <person name="Mo C."/>
            <person name="Xiao X."/>
            <person name="Peng D."/>
            <person name="Wang G."/>
            <person name="Xiao Y."/>
        </authorList>
    </citation>
    <scope>NUCLEOTIDE SEQUENCE [LARGE SCALE GENOMIC DNA]</scope>
    <source>
        <strain evidence="8 9">36-1</strain>
    </source>
</reference>
<dbReference type="PROSITE" id="PS00217">
    <property type="entry name" value="SUGAR_TRANSPORT_2"/>
    <property type="match status" value="1"/>
</dbReference>
<dbReference type="Gene3D" id="1.20.1250.20">
    <property type="entry name" value="MFS general substrate transporter like domains"/>
    <property type="match status" value="2"/>
</dbReference>
<dbReference type="SUPFAM" id="SSF103473">
    <property type="entry name" value="MFS general substrate transporter"/>
    <property type="match status" value="1"/>
</dbReference>
<comment type="caution">
    <text evidence="8">The sequence shown here is derived from an EMBL/GenBank/DDBJ whole genome shotgun (WGS) entry which is preliminary data.</text>
</comment>
<feature type="transmembrane region" description="Helical" evidence="6">
    <location>
        <begin position="317"/>
        <end position="334"/>
    </location>
</feature>
<evidence type="ECO:0000256" key="4">
    <source>
        <dbReference type="ARBA" id="ARBA00022989"/>
    </source>
</evidence>
<evidence type="ECO:0000313" key="9">
    <source>
        <dbReference type="Proteomes" id="UP000245956"/>
    </source>
</evidence>
<feature type="transmembrane region" description="Helical" evidence="6">
    <location>
        <begin position="409"/>
        <end position="431"/>
    </location>
</feature>
<feature type="transmembrane region" description="Helical" evidence="6">
    <location>
        <begin position="443"/>
        <end position="461"/>
    </location>
</feature>
<keyword evidence="4 6" id="KW-1133">Transmembrane helix</keyword>
<feature type="transmembrane region" description="Helical" evidence="6">
    <location>
        <begin position="152"/>
        <end position="173"/>
    </location>
</feature>
<evidence type="ECO:0000256" key="2">
    <source>
        <dbReference type="ARBA" id="ARBA00010992"/>
    </source>
</evidence>
<feature type="transmembrane region" description="Helical" evidence="6">
    <location>
        <begin position="125"/>
        <end position="146"/>
    </location>
</feature>
<feature type="transmembrane region" description="Helical" evidence="6">
    <location>
        <begin position="341"/>
        <end position="363"/>
    </location>
</feature>
<accession>A0A2U3EBJ3</accession>
<dbReference type="InterPro" id="IPR005829">
    <property type="entry name" value="Sugar_transporter_CS"/>
</dbReference>
<dbReference type="InterPro" id="IPR005828">
    <property type="entry name" value="MFS_sugar_transport-like"/>
</dbReference>
<sequence>MDTSKESGEPEVAQRDLIAGIEEVTNKDHDLTVIQAFKVYPKAIAWSAVLSAALIMDGYDFKLFGLLVAQPAFNEKYGKLQPDGTYQISAAWQSGLTNGSNIGQMVGLYLAGYLSDKLGFRRSMMITLLVIPFIIFLQFFAPSLAVLEVGQVLLGIPLGILETITCVYAVEVAPTCLRAFLTSYVSQNWVIGQIVAACVLRGVLNVEAPWSYRIPFAVQWLWPIPVAIAVFFAPESPWWLDIDKTVTLMVLTTEHEREAGSSTTFAACFQGTDLRRTIIVMGCYCMQIIAGTTLRAYSTYFFVQAGLSTTQAFNMSIVTYVLSFLGTCVMWCLMPYVGRRTLFISGLVALCIIDFTIGGLGVPKATSNLSWAIASLLVVSAFVSYLCSVPVIFALVAEIPSSLLRSKSVAIARLSYTVLNIAANVLTPYQLNPSAWGWGAKSGFFWGGSCILGLIFAYFVVPEPKDKTVAELDLLFKKKVSARKFTAVRVDVSEVATKTG</sequence>
<name>A0A2U3EBJ3_PURLI</name>
<dbReference type="AlphaFoldDB" id="A0A2U3EBJ3"/>
<feature type="transmembrane region" description="Helical" evidence="6">
    <location>
        <begin position="185"/>
        <end position="204"/>
    </location>
</feature>
<dbReference type="PANTHER" id="PTHR48022:SF5">
    <property type="entry name" value="ALPHA-GLUCOSIDES PERMEASE MPH2-RELATED"/>
    <property type="match status" value="1"/>
</dbReference>
<evidence type="ECO:0000313" key="8">
    <source>
        <dbReference type="EMBL" id="PWI71862.1"/>
    </source>
</evidence>
<dbReference type="InterPro" id="IPR020846">
    <property type="entry name" value="MFS_dom"/>
</dbReference>
<dbReference type="InterPro" id="IPR036259">
    <property type="entry name" value="MFS_trans_sf"/>
</dbReference>
<proteinExistence type="inferred from homology"/>
<feature type="transmembrane region" description="Helical" evidence="6">
    <location>
        <begin position="216"/>
        <end position="234"/>
    </location>
</feature>
<dbReference type="Proteomes" id="UP000245956">
    <property type="component" value="Unassembled WGS sequence"/>
</dbReference>
<evidence type="ECO:0000256" key="5">
    <source>
        <dbReference type="ARBA" id="ARBA00023136"/>
    </source>
</evidence>
<organism evidence="8 9">
    <name type="scientific">Purpureocillium lilacinum</name>
    <name type="common">Paecilomyces lilacinus</name>
    <dbReference type="NCBI Taxonomy" id="33203"/>
    <lineage>
        <taxon>Eukaryota</taxon>
        <taxon>Fungi</taxon>
        <taxon>Dikarya</taxon>
        <taxon>Ascomycota</taxon>
        <taxon>Pezizomycotina</taxon>
        <taxon>Sordariomycetes</taxon>
        <taxon>Hypocreomycetidae</taxon>
        <taxon>Hypocreales</taxon>
        <taxon>Ophiocordycipitaceae</taxon>
        <taxon>Purpureocillium</taxon>
    </lineage>
</organism>
<comment type="subcellular location">
    <subcellularLocation>
        <location evidence="1">Membrane</location>
        <topology evidence="1">Multi-pass membrane protein</topology>
    </subcellularLocation>
</comment>
<dbReference type="InterPro" id="IPR050360">
    <property type="entry name" value="MFS_Sugar_Transporters"/>
</dbReference>
<evidence type="ECO:0000256" key="6">
    <source>
        <dbReference type="SAM" id="Phobius"/>
    </source>
</evidence>
<evidence type="ECO:0000256" key="3">
    <source>
        <dbReference type="ARBA" id="ARBA00022692"/>
    </source>
</evidence>
<dbReference type="PROSITE" id="PS50850">
    <property type="entry name" value="MFS"/>
    <property type="match status" value="1"/>
</dbReference>
<gene>
    <name evidence="8" type="ORF">PCL_11956</name>
</gene>